<accession>A0A6A3AF45</accession>
<evidence type="ECO:0000313" key="3">
    <source>
        <dbReference type="EMBL" id="KAE8702756.1"/>
    </source>
</evidence>
<feature type="region of interest" description="Disordered" evidence="2">
    <location>
        <begin position="256"/>
        <end position="275"/>
    </location>
</feature>
<evidence type="ECO:0000313" key="4">
    <source>
        <dbReference type="Proteomes" id="UP000436088"/>
    </source>
</evidence>
<proteinExistence type="predicted"/>
<feature type="compositionally biased region" description="Polar residues" evidence="2">
    <location>
        <begin position="346"/>
        <end position="368"/>
    </location>
</feature>
<feature type="compositionally biased region" description="Polar residues" evidence="2">
    <location>
        <begin position="297"/>
        <end position="310"/>
    </location>
</feature>
<feature type="compositionally biased region" description="Polar residues" evidence="2">
    <location>
        <begin position="212"/>
        <end position="231"/>
    </location>
</feature>
<keyword evidence="1" id="KW-0175">Coiled coil</keyword>
<feature type="coiled-coil region" evidence="1">
    <location>
        <begin position="555"/>
        <end position="582"/>
    </location>
</feature>
<name>A0A6A3AF45_HIBSY</name>
<organism evidence="3 4">
    <name type="scientific">Hibiscus syriacus</name>
    <name type="common">Rose of Sharon</name>
    <dbReference type="NCBI Taxonomy" id="106335"/>
    <lineage>
        <taxon>Eukaryota</taxon>
        <taxon>Viridiplantae</taxon>
        <taxon>Streptophyta</taxon>
        <taxon>Embryophyta</taxon>
        <taxon>Tracheophyta</taxon>
        <taxon>Spermatophyta</taxon>
        <taxon>Magnoliopsida</taxon>
        <taxon>eudicotyledons</taxon>
        <taxon>Gunneridae</taxon>
        <taxon>Pentapetalae</taxon>
        <taxon>rosids</taxon>
        <taxon>malvids</taxon>
        <taxon>Malvales</taxon>
        <taxon>Malvaceae</taxon>
        <taxon>Malvoideae</taxon>
        <taxon>Hibiscus</taxon>
    </lineage>
</organism>
<feature type="compositionally biased region" description="Basic and acidic residues" evidence="2">
    <location>
        <begin position="327"/>
        <end position="342"/>
    </location>
</feature>
<dbReference type="PANTHER" id="PTHR34562:SF8">
    <property type="entry name" value="WPP DOMAIN-INTERACTING PROTEIN 1"/>
    <property type="match status" value="1"/>
</dbReference>
<dbReference type="PANTHER" id="PTHR34562">
    <property type="entry name" value="WPP DOMAIN-INTERACTING PROTEIN 2"/>
    <property type="match status" value="1"/>
</dbReference>
<dbReference type="InterPro" id="IPR044696">
    <property type="entry name" value="WIP1/2/3"/>
</dbReference>
<comment type="caution">
    <text evidence="3">The sequence shown here is derived from an EMBL/GenBank/DDBJ whole genome shotgun (WGS) entry which is preliminary data.</text>
</comment>
<dbReference type="Proteomes" id="UP000436088">
    <property type="component" value="Unassembled WGS sequence"/>
</dbReference>
<dbReference type="EMBL" id="VEPZ02001007">
    <property type="protein sequence ID" value="KAE8702756.1"/>
    <property type="molecule type" value="Genomic_DNA"/>
</dbReference>
<keyword evidence="4" id="KW-1185">Reference proteome</keyword>
<protein>
    <submittedName>
        <fullName evidence="3">Uncharacterized protein</fullName>
    </submittedName>
</protein>
<gene>
    <name evidence="3" type="ORF">F3Y22_tig00110482pilonHSYRG00852</name>
</gene>
<evidence type="ECO:0000256" key="1">
    <source>
        <dbReference type="SAM" id="Coils"/>
    </source>
</evidence>
<dbReference type="AlphaFoldDB" id="A0A6A3AF45"/>
<reference evidence="3" key="1">
    <citation type="submission" date="2019-09" db="EMBL/GenBank/DDBJ databases">
        <title>Draft genome information of white flower Hibiscus syriacus.</title>
        <authorList>
            <person name="Kim Y.-M."/>
        </authorList>
    </citation>
    <scope>NUCLEOTIDE SEQUENCE [LARGE SCALE GENOMIC DNA]</scope>
    <source>
        <strain evidence="3">YM2019G1</strain>
    </source>
</reference>
<sequence>MEVACVTSFGVWQQLNKHGEECFTWAWQGMGLRIRVWAGLDPRSDPVELESGRVSLYLVMDLQSECSALELVEDNEASQNVIPHVDGHTIKNKHADDHENKYNGSCTNDDQTQRLATIPTDRSDALTADNHVKGTSGIVQPMHSPLAAVKSPGGSSTPSTKGFGLKKWRRIKRDFFKNATVTMESGKMLKRCLTGSTNLDPSKPQHKASPEIKQNSGTPTGPMNMLKNASDSPGFMMHCPDSDSIFAVGAAFASATDSENSEDRSSKSSTATSMPKVRYDLPSVLGYIHEKHQMENLSGNTMGNSSQGVQQGKGRSESSKKARGVRVKIEKENSHSSMESDSRSSNFIFTQGPVSMTSNGKQWGNSMNYDGENSDEAHEDEHQISEEVQTAYRKGNSGDIEELSSDLAAGLSWEDKDEKIEDHQPSPDQDPLVQSILALRSVQEALENELQKLGDIGKEPLHDGSVRIKGVDVDSTSADEEIQETCSSDQLASEKIPKGTSSSLETQIFTLTQKVKYLESKLEEARVVLRVKESRIFEQETVKCSRSQKEESSTAELQQDKYRQMELDLEDLFQQKLESEIEFLVLTNEVEKLNSAVFEEKTSLAGEQEQMLNKLGEVESKAVTLKKQAVELEKYHGNILEVEEVLKMHGRVSKVMSWVVVPT</sequence>
<feature type="region of interest" description="Disordered" evidence="2">
    <location>
        <begin position="193"/>
        <end position="234"/>
    </location>
</feature>
<evidence type="ECO:0000256" key="2">
    <source>
        <dbReference type="SAM" id="MobiDB-lite"/>
    </source>
</evidence>
<feature type="region of interest" description="Disordered" evidence="2">
    <location>
        <begin position="297"/>
        <end position="383"/>
    </location>
</feature>